<feature type="chain" id="PRO_5041454001" description="Right handed beta helix domain-containing protein" evidence="3">
    <location>
        <begin position="20"/>
        <end position="431"/>
    </location>
</feature>
<keyword evidence="3" id="KW-0732">Signal</keyword>
<evidence type="ECO:0000313" key="5">
    <source>
        <dbReference type="Proteomes" id="UP001175226"/>
    </source>
</evidence>
<evidence type="ECO:0008006" key="6">
    <source>
        <dbReference type="Google" id="ProtNLM"/>
    </source>
</evidence>
<feature type="signal peptide" evidence="3">
    <location>
        <begin position="1"/>
        <end position="19"/>
    </location>
</feature>
<evidence type="ECO:0000313" key="4">
    <source>
        <dbReference type="EMBL" id="KAK0432327.1"/>
    </source>
</evidence>
<keyword evidence="2" id="KW-1133">Transmembrane helix</keyword>
<feature type="transmembrane region" description="Helical" evidence="2">
    <location>
        <begin position="296"/>
        <end position="318"/>
    </location>
</feature>
<dbReference type="AlphaFoldDB" id="A0AA39IZA6"/>
<evidence type="ECO:0000256" key="2">
    <source>
        <dbReference type="SAM" id="Phobius"/>
    </source>
</evidence>
<evidence type="ECO:0000256" key="3">
    <source>
        <dbReference type="SAM" id="SignalP"/>
    </source>
</evidence>
<reference evidence="4" key="1">
    <citation type="submission" date="2023-06" db="EMBL/GenBank/DDBJ databases">
        <authorList>
            <consortium name="Lawrence Berkeley National Laboratory"/>
            <person name="Ahrendt S."/>
            <person name="Sahu N."/>
            <person name="Indic B."/>
            <person name="Wong-Bajracharya J."/>
            <person name="Merenyi Z."/>
            <person name="Ke H.-M."/>
            <person name="Monk M."/>
            <person name="Kocsube S."/>
            <person name="Drula E."/>
            <person name="Lipzen A."/>
            <person name="Balint B."/>
            <person name="Henrissat B."/>
            <person name="Andreopoulos B."/>
            <person name="Martin F.M."/>
            <person name="Harder C.B."/>
            <person name="Rigling D."/>
            <person name="Ford K.L."/>
            <person name="Foster G.D."/>
            <person name="Pangilinan J."/>
            <person name="Papanicolaou A."/>
            <person name="Barry K."/>
            <person name="LaButti K."/>
            <person name="Viragh M."/>
            <person name="Koriabine M."/>
            <person name="Yan M."/>
            <person name="Riley R."/>
            <person name="Champramary S."/>
            <person name="Plett K.L."/>
            <person name="Tsai I.J."/>
            <person name="Slot J."/>
            <person name="Sipos G."/>
            <person name="Plett J."/>
            <person name="Nagy L.G."/>
            <person name="Grigoriev I.V."/>
        </authorList>
    </citation>
    <scope>NUCLEOTIDE SEQUENCE</scope>
    <source>
        <strain evidence="4">FPL87.14</strain>
    </source>
</reference>
<evidence type="ECO:0000256" key="1">
    <source>
        <dbReference type="SAM" id="MobiDB-lite"/>
    </source>
</evidence>
<protein>
    <recommendedName>
        <fullName evidence="6">Right handed beta helix domain-containing protein</fullName>
    </recommendedName>
</protein>
<accession>A0AA39IZA6</accession>
<organism evidence="4 5">
    <name type="scientific">Armillaria borealis</name>
    <dbReference type="NCBI Taxonomy" id="47425"/>
    <lineage>
        <taxon>Eukaryota</taxon>
        <taxon>Fungi</taxon>
        <taxon>Dikarya</taxon>
        <taxon>Basidiomycota</taxon>
        <taxon>Agaricomycotina</taxon>
        <taxon>Agaricomycetes</taxon>
        <taxon>Agaricomycetidae</taxon>
        <taxon>Agaricales</taxon>
        <taxon>Marasmiineae</taxon>
        <taxon>Physalacriaceae</taxon>
        <taxon>Armillaria</taxon>
    </lineage>
</organism>
<feature type="compositionally biased region" description="Low complexity" evidence="1">
    <location>
        <begin position="347"/>
        <end position="360"/>
    </location>
</feature>
<keyword evidence="2" id="KW-0472">Membrane</keyword>
<keyword evidence="5" id="KW-1185">Reference proteome</keyword>
<feature type="region of interest" description="Disordered" evidence="1">
    <location>
        <begin position="323"/>
        <end position="393"/>
    </location>
</feature>
<proteinExistence type="predicted"/>
<dbReference type="Proteomes" id="UP001175226">
    <property type="component" value="Unassembled WGS sequence"/>
</dbReference>
<dbReference type="EMBL" id="JAUEPT010000096">
    <property type="protein sequence ID" value="KAK0432327.1"/>
    <property type="molecule type" value="Genomic_DNA"/>
</dbReference>
<keyword evidence="2" id="KW-0812">Transmembrane</keyword>
<gene>
    <name evidence="4" type="ORF">EV421DRAFT_1504807</name>
</gene>
<comment type="caution">
    <text evidence="4">The sequence shown here is derived from an EMBL/GenBank/DDBJ whole genome shotgun (WGS) entry which is preliminary data.</text>
</comment>
<name>A0AA39IZA6_9AGAR</name>
<sequence length="431" mass="44840">MFFILFGVFLTAFFPQIFGFPITISNERVPQANQEGTVVLTQDPYCFYLASFEPRVIPGRGRERRSAESLVAGTKPPISFGISGIPHIDTLCGELVVLHATSSDAHVSNEGIGTNEILARSANFEVLENFNDKDLLEDGRKDITLRADSGGPIILNKVKNGRNTTSGGITINGGHGSTAVSGNAKIKVGHGGAALSGNATSGHNGTATSGKVTINGGSGGSAISGDAISGDSGNATSGNAINSGSGGSAISGDATVNGTSAVDGEPVSSGAATSVEIASATASPSTTSRNHTKAPVIIGSTIGSLALVVILVLLAILWRRRKSRSRDDNTSEAEGLPTESRPESSRTRTVSSSSSSTYPSPFEPIRRGGDFPLPPGDSLPQTRMLSPFTGSYWRPRERNRSLEREILRRPAVEVVETTYGASPPPSYLSPQ</sequence>